<sequence length="92" mass="10420">KLEANISFDIREHGDDLSYLGMDFLAKIVDGNKHQQNTTSLVRDAIEYKPMRNAVGHTALLTEVAKQRLKLVYENIKGRLKTLLFSDGSEKT</sequence>
<evidence type="ECO:0000313" key="1">
    <source>
        <dbReference type="EMBL" id="GAG84729.1"/>
    </source>
</evidence>
<protein>
    <submittedName>
        <fullName evidence="1">Uncharacterized protein</fullName>
    </submittedName>
</protein>
<comment type="caution">
    <text evidence="1">The sequence shown here is derived from an EMBL/GenBank/DDBJ whole genome shotgun (WGS) entry which is preliminary data.</text>
</comment>
<reference evidence="1" key="1">
    <citation type="journal article" date="2014" name="Front. Microbiol.">
        <title>High frequency of phylogenetically diverse reductive dehalogenase-homologous genes in deep subseafloor sedimentary metagenomes.</title>
        <authorList>
            <person name="Kawai M."/>
            <person name="Futagami T."/>
            <person name="Toyoda A."/>
            <person name="Takaki Y."/>
            <person name="Nishi S."/>
            <person name="Hori S."/>
            <person name="Arai W."/>
            <person name="Tsubouchi T."/>
            <person name="Morono Y."/>
            <person name="Uchiyama I."/>
            <person name="Ito T."/>
            <person name="Fujiyama A."/>
            <person name="Inagaki F."/>
            <person name="Takami H."/>
        </authorList>
    </citation>
    <scope>NUCLEOTIDE SEQUENCE</scope>
    <source>
        <strain evidence="1">Expedition CK06-06</strain>
    </source>
</reference>
<name>X1APQ2_9ZZZZ</name>
<feature type="non-terminal residue" evidence="1">
    <location>
        <position position="1"/>
    </location>
</feature>
<dbReference type="EMBL" id="BART01012737">
    <property type="protein sequence ID" value="GAG84729.1"/>
    <property type="molecule type" value="Genomic_DNA"/>
</dbReference>
<accession>X1APQ2</accession>
<proteinExistence type="predicted"/>
<organism evidence="1">
    <name type="scientific">marine sediment metagenome</name>
    <dbReference type="NCBI Taxonomy" id="412755"/>
    <lineage>
        <taxon>unclassified sequences</taxon>
        <taxon>metagenomes</taxon>
        <taxon>ecological metagenomes</taxon>
    </lineage>
</organism>
<gene>
    <name evidence="1" type="ORF">S01H4_26420</name>
</gene>
<dbReference type="AlphaFoldDB" id="X1APQ2"/>